<evidence type="ECO:0000313" key="1">
    <source>
        <dbReference type="EMBL" id="KAF7782883.1"/>
    </source>
</evidence>
<proteinExistence type="predicted"/>
<dbReference type="EMBL" id="JABXXO010000003">
    <property type="protein sequence ID" value="KAF7782883.1"/>
    <property type="molecule type" value="Genomic_DNA"/>
</dbReference>
<sequence>MFEEVSQCGPQLSLLLAFHLGMESSCASYSFIDLRTGQESSIQSIRFRGKKINGGVTVPTVVQYYYSGQVRAVGAETELSDDEGTYGTEDVEDYVVAERFIPHFMTPKSRFDLKSSNVFVPPLPCGKSPEDVLSDFLRYLYFQAREYVQEVHPDLTHETVMNAIHCSVIFSNSDYNQGIQQILVERAAEKATLLVSDVQWPTWPGLPIWSFIAEENVYINQCMHRQLLSDANLNGDNGICIVNVDSESSRICSFTYRPGENHPLMIVDPQYYSEGFDQVTELAEAYLREHLIGSTFYDDIPDMEGYFDRVVKPTFCDLNREYRIFFDPEGGSDLEFGIANGTISMPGGKIASFFEPLVQRVVEGILEHHLTASKPISHVIFTGVASNSEYFFNEISRRLGHCNLQILRPGHSATAPAEGAVAMITRLYQVLYPGMTKL</sequence>
<accession>A0A8H7KK34</accession>
<dbReference type="CDD" id="cd10170">
    <property type="entry name" value="ASKHA_NBD_HSP70"/>
    <property type="match status" value="1"/>
</dbReference>
<name>A0A8H7KK34_AGABI</name>
<dbReference type="Proteomes" id="UP000629468">
    <property type="component" value="Unassembled WGS sequence"/>
</dbReference>
<reference evidence="1 2" key="1">
    <citation type="journal article" name="Sci. Rep.">
        <title>Telomere-to-telomere assembled and centromere annotated genomes of the two main subspecies of the button mushroom Agaricus bisporus reveal especially polymorphic chromosome ends.</title>
        <authorList>
            <person name="Sonnenberg A.S.M."/>
            <person name="Sedaghat-Telgerd N."/>
            <person name="Lavrijssen B."/>
            <person name="Ohm R.A."/>
            <person name="Hendrickx P.M."/>
            <person name="Scholtmeijer K."/>
            <person name="Baars J.J.P."/>
            <person name="van Peer A."/>
        </authorList>
    </citation>
    <scope>NUCLEOTIDE SEQUENCE [LARGE SCALE GENOMIC DNA]</scope>
    <source>
        <strain evidence="1 2">H119_p4</strain>
    </source>
</reference>
<evidence type="ECO:0000313" key="2">
    <source>
        <dbReference type="Proteomes" id="UP000629468"/>
    </source>
</evidence>
<gene>
    <name evidence="1" type="ORF">Agabi119p4_2259</name>
</gene>
<dbReference type="AlphaFoldDB" id="A0A8H7KK34"/>
<protein>
    <submittedName>
        <fullName evidence="1">Uncharacterized protein</fullName>
    </submittedName>
</protein>
<organism evidence="1 2">
    <name type="scientific">Agaricus bisporus var. burnettii</name>
    <dbReference type="NCBI Taxonomy" id="192524"/>
    <lineage>
        <taxon>Eukaryota</taxon>
        <taxon>Fungi</taxon>
        <taxon>Dikarya</taxon>
        <taxon>Basidiomycota</taxon>
        <taxon>Agaricomycotina</taxon>
        <taxon>Agaricomycetes</taxon>
        <taxon>Agaricomycetidae</taxon>
        <taxon>Agaricales</taxon>
        <taxon>Agaricineae</taxon>
        <taxon>Agaricaceae</taxon>
        <taxon>Agaricus</taxon>
    </lineage>
</organism>
<comment type="caution">
    <text evidence="1">The sequence shown here is derived from an EMBL/GenBank/DDBJ whole genome shotgun (WGS) entry which is preliminary data.</text>
</comment>